<comment type="caution">
    <text evidence="4">The sequence shown here is derived from an EMBL/GenBank/DDBJ whole genome shotgun (WGS) entry which is preliminary data.</text>
</comment>
<dbReference type="STRING" id="1334629.MFUL124B02_31775"/>
<dbReference type="InterPro" id="IPR029787">
    <property type="entry name" value="Nucleotide_cyclase"/>
</dbReference>
<evidence type="ECO:0000313" key="5">
    <source>
        <dbReference type="Proteomes" id="UP000321514"/>
    </source>
</evidence>
<dbReference type="EMBL" id="BJXR01000043">
    <property type="protein sequence ID" value="GEN10976.1"/>
    <property type="molecule type" value="Genomic_DNA"/>
</dbReference>
<comment type="catalytic activity">
    <reaction evidence="2">
        <text>2 GTP = 3',3'-c-di-GMP + 2 diphosphate</text>
        <dbReference type="Rhea" id="RHEA:24898"/>
        <dbReference type="ChEBI" id="CHEBI:33019"/>
        <dbReference type="ChEBI" id="CHEBI:37565"/>
        <dbReference type="ChEBI" id="CHEBI:58805"/>
        <dbReference type="EC" id="2.7.7.65"/>
    </reaction>
</comment>
<dbReference type="InterPro" id="IPR011006">
    <property type="entry name" value="CheY-like_superfamily"/>
</dbReference>
<dbReference type="SMART" id="SM00267">
    <property type="entry name" value="GGDEF"/>
    <property type="match status" value="1"/>
</dbReference>
<dbReference type="GO" id="GO:0043709">
    <property type="term" value="P:cell adhesion involved in single-species biofilm formation"/>
    <property type="evidence" value="ECO:0007669"/>
    <property type="project" value="TreeGrafter"/>
</dbReference>
<dbReference type="FunFam" id="3.30.70.270:FF:000001">
    <property type="entry name" value="Diguanylate cyclase domain protein"/>
    <property type="match status" value="1"/>
</dbReference>
<dbReference type="PANTHER" id="PTHR45138">
    <property type="entry name" value="REGULATORY COMPONENTS OF SENSORY TRANSDUCTION SYSTEM"/>
    <property type="match status" value="1"/>
</dbReference>
<evidence type="ECO:0000313" key="4">
    <source>
        <dbReference type="EMBL" id="GEN10976.1"/>
    </source>
</evidence>
<name>A0A511T9W9_MYXFU</name>
<gene>
    <name evidence="4" type="ORF">MFU01_60130</name>
</gene>
<evidence type="ECO:0000256" key="1">
    <source>
        <dbReference type="ARBA" id="ARBA00012528"/>
    </source>
</evidence>
<evidence type="ECO:0000256" key="2">
    <source>
        <dbReference type="ARBA" id="ARBA00034247"/>
    </source>
</evidence>
<dbReference type="CDD" id="cd01949">
    <property type="entry name" value="GGDEF"/>
    <property type="match status" value="1"/>
</dbReference>
<dbReference type="PROSITE" id="PS50887">
    <property type="entry name" value="GGDEF"/>
    <property type="match status" value="1"/>
</dbReference>
<dbReference type="PANTHER" id="PTHR45138:SF9">
    <property type="entry name" value="DIGUANYLATE CYCLASE DGCM-RELATED"/>
    <property type="match status" value="1"/>
</dbReference>
<feature type="domain" description="GGDEF" evidence="3">
    <location>
        <begin position="168"/>
        <end position="301"/>
    </location>
</feature>
<proteinExistence type="predicted"/>
<dbReference type="EC" id="2.7.7.65" evidence="1"/>
<dbReference type="RefSeq" id="WP_245772180.1">
    <property type="nucleotide sequence ID" value="NZ_BJXR01000043.1"/>
</dbReference>
<dbReference type="Gene3D" id="3.30.70.270">
    <property type="match status" value="1"/>
</dbReference>
<reference evidence="4 5" key="1">
    <citation type="submission" date="2019-07" db="EMBL/GenBank/DDBJ databases">
        <title>Whole genome shotgun sequence of Myxococcus fulvus NBRC 100333.</title>
        <authorList>
            <person name="Hosoyama A."/>
            <person name="Uohara A."/>
            <person name="Ohji S."/>
            <person name="Ichikawa N."/>
        </authorList>
    </citation>
    <scope>NUCLEOTIDE SEQUENCE [LARGE SCALE GENOMIC DNA]</scope>
    <source>
        <strain evidence="4 5">NBRC 100333</strain>
    </source>
</reference>
<protein>
    <recommendedName>
        <fullName evidence="1">diguanylate cyclase</fullName>
        <ecNumber evidence="1">2.7.7.65</ecNumber>
    </recommendedName>
</protein>
<dbReference type="NCBIfam" id="TIGR00254">
    <property type="entry name" value="GGDEF"/>
    <property type="match status" value="1"/>
</dbReference>
<dbReference type="Pfam" id="PF00990">
    <property type="entry name" value="GGDEF"/>
    <property type="match status" value="1"/>
</dbReference>
<dbReference type="SUPFAM" id="SSF52172">
    <property type="entry name" value="CheY-like"/>
    <property type="match status" value="1"/>
</dbReference>
<dbReference type="AlphaFoldDB" id="A0A511T9W9"/>
<sequence length="313" mass="34918">MTSRPHTLLVVDEAESTLARLARALGPEDYCLRLISPGPEVGRLAREVDLVVWVGGRQVAGDWLDKLLGQEGPPGPPVMVLTPREPRESWLEALTRGAEVMFDPWDVEELRARVARCLKVHARFSQLSNQVGELQRLSSTDGLTGVHNHRHFQERLREEFRRAQRYDDPLSLILMDLDHFKQVNDRHGHTTGDGVLREVAAALQQSVRETDLVARYGGEEFAVLLPRTHLTGALTVAERVRKDLATLQVGPQGSLRVTASLGLSSFPHRTVLSPEQLLLTADEALYRAKAEGRDRVCLHSQMPLLPPNPSQSE</sequence>
<dbReference type="InterPro" id="IPR043128">
    <property type="entry name" value="Rev_trsase/Diguanyl_cyclase"/>
</dbReference>
<evidence type="ECO:0000259" key="3">
    <source>
        <dbReference type="PROSITE" id="PS50887"/>
    </source>
</evidence>
<dbReference type="GO" id="GO:0052621">
    <property type="term" value="F:diguanylate cyclase activity"/>
    <property type="evidence" value="ECO:0007669"/>
    <property type="project" value="UniProtKB-EC"/>
</dbReference>
<dbReference type="GO" id="GO:0005886">
    <property type="term" value="C:plasma membrane"/>
    <property type="evidence" value="ECO:0007669"/>
    <property type="project" value="TreeGrafter"/>
</dbReference>
<dbReference type="InterPro" id="IPR050469">
    <property type="entry name" value="Diguanylate_Cyclase"/>
</dbReference>
<dbReference type="InterPro" id="IPR000160">
    <property type="entry name" value="GGDEF_dom"/>
</dbReference>
<dbReference type="Proteomes" id="UP000321514">
    <property type="component" value="Unassembled WGS sequence"/>
</dbReference>
<organism evidence="4 5">
    <name type="scientific">Myxococcus fulvus</name>
    <dbReference type="NCBI Taxonomy" id="33"/>
    <lineage>
        <taxon>Bacteria</taxon>
        <taxon>Pseudomonadati</taxon>
        <taxon>Myxococcota</taxon>
        <taxon>Myxococcia</taxon>
        <taxon>Myxococcales</taxon>
        <taxon>Cystobacterineae</taxon>
        <taxon>Myxococcaceae</taxon>
        <taxon>Myxococcus</taxon>
    </lineage>
</organism>
<accession>A0A511T9W9</accession>
<dbReference type="GO" id="GO:1902201">
    <property type="term" value="P:negative regulation of bacterial-type flagellum-dependent cell motility"/>
    <property type="evidence" value="ECO:0007669"/>
    <property type="project" value="TreeGrafter"/>
</dbReference>
<dbReference type="SUPFAM" id="SSF55073">
    <property type="entry name" value="Nucleotide cyclase"/>
    <property type="match status" value="1"/>
</dbReference>